<dbReference type="Gene3D" id="3.30.420.10">
    <property type="entry name" value="Ribonuclease H-like superfamily/Ribonuclease H"/>
    <property type="match status" value="1"/>
</dbReference>
<evidence type="ECO:0000259" key="1">
    <source>
        <dbReference type="Pfam" id="PF10108"/>
    </source>
</evidence>
<dbReference type="SUPFAM" id="SSF53098">
    <property type="entry name" value="Ribonuclease H-like"/>
    <property type="match status" value="1"/>
</dbReference>
<dbReference type="Pfam" id="PF10108">
    <property type="entry name" value="DNA_pol_B_exo2"/>
    <property type="match status" value="1"/>
</dbReference>
<dbReference type="InterPro" id="IPR036397">
    <property type="entry name" value="RNaseH_sf"/>
</dbReference>
<dbReference type="InterPro" id="IPR019288">
    <property type="entry name" value="3'-5'_exonuclease_PolB-like"/>
</dbReference>
<dbReference type="GO" id="GO:0003676">
    <property type="term" value="F:nucleic acid binding"/>
    <property type="evidence" value="ECO:0007669"/>
    <property type="project" value="InterPro"/>
</dbReference>
<sequence length="244" mass="28482">MVIINIIIIVIANEGRMKLVFDIETVGFDFDTLEESQQEFILRYADKEPDEKLKDQKRDEAIRFLSLYPLTAKVVAIGMLNTETKHSMVLYEGSETEEWESEDRDVKYCSFSEAEILEHFWQYAKKAETVITFNGRNFDIPFIMIRSAILKVKPTRNFLKSRYDSKSHVDLLEMLTFHGITKKFNLDFYCKSFGIESPKSHGVSGMDVKELYNAGKIKEIATYCGHDVKATYELYKIWNEYLNL</sequence>
<feature type="domain" description="Predicted 3'-5' exonuclease PolB-like" evidence="1">
    <location>
        <begin position="73"/>
        <end position="235"/>
    </location>
</feature>
<dbReference type="AlphaFoldDB" id="A0A3B1C8Y8"/>
<gene>
    <name evidence="2" type="ORF">MNBD_IGNAVI01-1437</name>
</gene>
<evidence type="ECO:0000313" key="2">
    <source>
        <dbReference type="EMBL" id="VAX23121.1"/>
    </source>
</evidence>
<protein>
    <recommendedName>
        <fullName evidence="1">Predicted 3'-5' exonuclease PolB-like domain-containing protein</fullName>
    </recommendedName>
</protein>
<dbReference type="InterPro" id="IPR012337">
    <property type="entry name" value="RNaseH-like_sf"/>
</dbReference>
<dbReference type="EMBL" id="UOGD01000240">
    <property type="protein sequence ID" value="VAX23121.1"/>
    <property type="molecule type" value="Genomic_DNA"/>
</dbReference>
<reference evidence="2" key="1">
    <citation type="submission" date="2018-06" db="EMBL/GenBank/DDBJ databases">
        <authorList>
            <person name="Zhirakovskaya E."/>
        </authorList>
    </citation>
    <scope>NUCLEOTIDE SEQUENCE</scope>
</reference>
<proteinExistence type="predicted"/>
<organism evidence="2">
    <name type="scientific">hydrothermal vent metagenome</name>
    <dbReference type="NCBI Taxonomy" id="652676"/>
    <lineage>
        <taxon>unclassified sequences</taxon>
        <taxon>metagenomes</taxon>
        <taxon>ecological metagenomes</taxon>
    </lineage>
</organism>
<name>A0A3B1C8Y8_9ZZZZ</name>
<accession>A0A3B1C8Y8</accession>